<dbReference type="Proteomes" id="UP001328107">
    <property type="component" value="Unassembled WGS sequence"/>
</dbReference>
<dbReference type="Gene3D" id="3.40.30.10">
    <property type="entry name" value="Glutaredoxin"/>
    <property type="match status" value="1"/>
</dbReference>
<dbReference type="InterPro" id="IPR036249">
    <property type="entry name" value="Thioredoxin-like_sf"/>
</dbReference>
<dbReference type="SUPFAM" id="SSF47616">
    <property type="entry name" value="GST C-terminal domain-like"/>
    <property type="match status" value="1"/>
</dbReference>
<dbReference type="InterPro" id="IPR004046">
    <property type="entry name" value="GST_C"/>
</dbReference>
<dbReference type="Pfam" id="PF14497">
    <property type="entry name" value="GST_C_3"/>
    <property type="match status" value="1"/>
</dbReference>
<keyword evidence="9" id="KW-1185">Reference proteome</keyword>
<evidence type="ECO:0000259" key="6">
    <source>
        <dbReference type="PROSITE" id="PS50404"/>
    </source>
</evidence>
<evidence type="ECO:0000256" key="3">
    <source>
        <dbReference type="ARBA" id="ARBA00038317"/>
    </source>
</evidence>
<feature type="domain" description="GST N-terminal" evidence="6">
    <location>
        <begin position="1"/>
        <end position="29"/>
    </location>
</feature>
<evidence type="ECO:0000256" key="1">
    <source>
        <dbReference type="ARBA" id="ARBA00012452"/>
    </source>
</evidence>
<evidence type="ECO:0000256" key="2">
    <source>
        <dbReference type="ARBA" id="ARBA00022679"/>
    </source>
</evidence>
<gene>
    <name evidence="8" type="ORF">PMAYCL1PPCAC_08628</name>
</gene>
<dbReference type="FunFam" id="1.20.1050.10:FF:000031">
    <property type="entry name" value="Glutathione S-Transferase"/>
    <property type="match status" value="1"/>
</dbReference>
<dbReference type="SUPFAM" id="SSF52833">
    <property type="entry name" value="Thioredoxin-like"/>
    <property type="match status" value="1"/>
</dbReference>
<dbReference type="AlphaFoldDB" id="A0AAN5C5P3"/>
<dbReference type="PANTHER" id="PTHR11571">
    <property type="entry name" value="GLUTATHIONE S-TRANSFERASE"/>
    <property type="match status" value="1"/>
</dbReference>
<dbReference type="EMBL" id="BTRK01000002">
    <property type="protein sequence ID" value="GMR38433.1"/>
    <property type="molecule type" value="Genomic_DNA"/>
</dbReference>
<dbReference type="Gene3D" id="1.20.1050.10">
    <property type="match status" value="1"/>
</dbReference>
<organism evidence="8 9">
    <name type="scientific">Pristionchus mayeri</name>
    <dbReference type="NCBI Taxonomy" id="1317129"/>
    <lineage>
        <taxon>Eukaryota</taxon>
        <taxon>Metazoa</taxon>
        <taxon>Ecdysozoa</taxon>
        <taxon>Nematoda</taxon>
        <taxon>Chromadorea</taxon>
        <taxon>Rhabditida</taxon>
        <taxon>Rhabditina</taxon>
        <taxon>Diplogasteromorpha</taxon>
        <taxon>Diplogasteroidea</taxon>
        <taxon>Neodiplogasteridae</taxon>
        <taxon>Pristionchus</taxon>
    </lineage>
</organism>
<evidence type="ECO:0000313" key="9">
    <source>
        <dbReference type="Proteomes" id="UP001328107"/>
    </source>
</evidence>
<dbReference type="GO" id="GO:0006749">
    <property type="term" value="P:glutathione metabolic process"/>
    <property type="evidence" value="ECO:0007669"/>
    <property type="project" value="TreeGrafter"/>
</dbReference>
<reference evidence="9" key="1">
    <citation type="submission" date="2022-10" db="EMBL/GenBank/DDBJ databases">
        <title>Genome assembly of Pristionchus species.</title>
        <authorList>
            <person name="Yoshida K."/>
            <person name="Sommer R.J."/>
        </authorList>
    </citation>
    <scope>NUCLEOTIDE SEQUENCE [LARGE SCALE GENOMIC DNA]</scope>
    <source>
        <strain evidence="9">RS5460</strain>
    </source>
</reference>
<comment type="catalytic activity">
    <reaction evidence="4">
        <text>RX + glutathione = an S-substituted glutathione + a halide anion + H(+)</text>
        <dbReference type="Rhea" id="RHEA:16437"/>
        <dbReference type="ChEBI" id="CHEBI:15378"/>
        <dbReference type="ChEBI" id="CHEBI:16042"/>
        <dbReference type="ChEBI" id="CHEBI:17792"/>
        <dbReference type="ChEBI" id="CHEBI:57925"/>
        <dbReference type="ChEBI" id="CHEBI:90779"/>
        <dbReference type="EC" id="2.5.1.18"/>
    </reaction>
</comment>
<evidence type="ECO:0000256" key="4">
    <source>
        <dbReference type="ARBA" id="ARBA00047960"/>
    </source>
</evidence>
<evidence type="ECO:0000256" key="5">
    <source>
        <dbReference type="ARBA" id="ARBA00078118"/>
    </source>
</evidence>
<dbReference type="PROSITE" id="PS50404">
    <property type="entry name" value="GST_NTER"/>
    <property type="match status" value="1"/>
</dbReference>
<dbReference type="GO" id="GO:0004364">
    <property type="term" value="F:glutathione transferase activity"/>
    <property type="evidence" value="ECO:0007669"/>
    <property type="project" value="UniProtKB-EC"/>
</dbReference>
<dbReference type="InterPro" id="IPR050213">
    <property type="entry name" value="GST_superfamily"/>
</dbReference>
<dbReference type="PROSITE" id="PS50405">
    <property type="entry name" value="GST_CTER"/>
    <property type="match status" value="1"/>
</dbReference>
<sequence>MPVLEVDGQPIPQSYAIFRYLAKQYGFAGGNPLEEALVDALADQHADYFAQIKPVLFVIWGLAEGDRAKMVKEVGIPARDSYFSLLEKIAKNNGLNGHFVGDTLTWVDLLIADRVMAIHQHVPGPLRLPECHQNGQQDQFHAEAEGVD</sequence>
<comment type="caution">
    <text evidence="8">The sequence shown here is derived from an EMBL/GenBank/DDBJ whole genome shotgun (WGS) entry which is preliminary data.</text>
</comment>
<dbReference type="GO" id="GO:0005737">
    <property type="term" value="C:cytoplasm"/>
    <property type="evidence" value="ECO:0007669"/>
    <property type="project" value="UniProtKB-ARBA"/>
</dbReference>
<comment type="similarity">
    <text evidence="3">Belongs to the GST superfamily. Sigma family.</text>
</comment>
<proteinExistence type="inferred from homology"/>
<dbReference type="InterPro" id="IPR010987">
    <property type="entry name" value="Glutathione-S-Trfase_C-like"/>
</dbReference>
<dbReference type="InterPro" id="IPR036282">
    <property type="entry name" value="Glutathione-S-Trfase_C_sf"/>
</dbReference>
<feature type="domain" description="GST C-terminal" evidence="7">
    <location>
        <begin position="31"/>
        <end position="148"/>
    </location>
</feature>
<evidence type="ECO:0000259" key="7">
    <source>
        <dbReference type="PROSITE" id="PS50405"/>
    </source>
</evidence>
<evidence type="ECO:0000313" key="8">
    <source>
        <dbReference type="EMBL" id="GMR38433.1"/>
    </source>
</evidence>
<dbReference type="PANTHER" id="PTHR11571:SF224">
    <property type="entry name" value="HEMATOPOIETIC PROSTAGLANDIN D SYNTHASE"/>
    <property type="match status" value="1"/>
</dbReference>
<protein>
    <recommendedName>
        <fullName evidence="1">glutathione transferase</fullName>
        <ecNumber evidence="1">2.5.1.18</ecNumber>
    </recommendedName>
    <alternativeName>
        <fullName evidence="5">GST class-sigma</fullName>
    </alternativeName>
</protein>
<accession>A0AAN5C5P3</accession>
<dbReference type="EC" id="2.5.1.18" evidence="1"/>
<keyword evidence="2" id="KW-0808">Transferase</keyword>
<dbReference type="InterPro" id="IPR004045">
    <property type="entry name" value="Glutathione_S-Trfase_N"/>
</dbReference>
<dbReference type="CDD" id="cd03192">
    <property type="entry name" value="GST_C_Sigma_like"/>
    <property type="match status" value="1"/>
</dbReference>
<name>A0AAN5C5P3_9BILA</name>